<keyword evidence="2" id="KW-0238">DNA-binding</keyword>
<gene>
    <name evidence="5" type="ORF">GCM10009786_26030</name>
</gene>
<dbReference type="PANTHER" id="PTHR33164:SF99">
    <property type="entry name" value="MARR FAMILY REGULATORY PROTEIN"/>
    <property type="match status" value="1"/>
</dbReference>
<evidence type="ECO:0000256" key="1">
    <source>
        <dbReference type="ARBA" id="ARBA00023015"/>
    </source>
</evidence>
<keyword evidence="3" id="KW-0804">Transcription</keyword>
<organism evidence="5 6">
    <name type="scientific">Leucobacter alluvii</name>
    <dbReference type="NCBI Taxonomy" id="340321"/>
    <lineage>
        <taxon>Bacteria</taxon>
        <taxon>Bacillati</taxon>
        <taxon>Actinomycetota</taxon>
        <taxon>Actinomycetes</taxon>
        <taxon>Micrococcales</taxon>
        <taxon>Microbacteriaceae</taxon>
        <taxon>Leucobacter</taxon>
    </lineage>
</organism>
<evidence type="ECO:0000313" key="5">
    <source>
        <dbReference type="EMBL" id="GAA2190100.1"/>
    </source>
</evidence>
<evidence type="ECO:0000256" key="3">
    <source>
        <dbReference type="ARBA" id="ARBA00023163"/>
    </source>
</evidence>
<feature type="domain" description="HTH marR-type" evidence="4">
    <location>
        <begin position="12"/>
        <end position="146"/>
    </location>
</feature>
<dbReference type="SMART" id="SM00347">
    <property type="entry name" value="HTH_MARR"/>
    <property type="match status" value="1"/>
</dbReference>
<accession>A0ABP5N030</accession>
<dbReference type="Proteomes" id="UP001501084">
    <property type="component" value="Unassembled WGS sequence"/>
</dbReference>
<protein>
    <submittedName>
        <fullName evidence="5">MarR family transcriptional regulator</fullName>
    </submittedName>
</protein>
<dbReference type="PROSITE" id="PS50995">
    <property type="entry name" value="HTH_MARR_2"/>
    <property type="match status" value="1"/>
</dbReference>
<comment type="caution">
    <text evidence="5">The sequence shown here is derived from an EMBL/GenBank/DDBJ whole genome shotgun (WGS) entry which is preliminary data.</text>
</comment>
<dbReference type="SUPFAM" id="SSF46785">
    <property type="entry name" value="Winged helix' DNA-binding domain"/>
    <property type="match status" value="1"/>
</dbReference>
<evidence type="ECO:0000313" key="6">
    <source>
        <dbReference type="Proteomes" id="UP001501084"/>
    </source>
</evidence>
<dbReference type="Pfam" id="PF01047">
    <property type="entry name" value="MarR"/>
    <property type="match status" value="1"/>
</dbReference>
<dbReference type="InterPro" id="IPR000835">
    <property type="entry name" value="HTH_MarR-typ"/>
</dbReference>
<dbReference type="InterPro" id="IPR039422">
    <property type="entry name" value="MarR/SlyA-like"/>
</dbReference>
<sequence>MEQPTRIDVRLANEAWESVMSAHAALMHTFAAEHMWSEISMREYDVLYTLSKRGEPMRMCDVQGGVLLSQPALSRMVERLAARGLIAREPDPQDGRAVLLSLTPEGERLQQQVGRAHAKSVARQLGSALTAPELNDLRRLAGKLVTGDAPD</sequence>
<keyword evidence="6" id="KW-1185">Reference proteome</keyword>
<dbReference type="RefSeq" id="WP_211650064.1">
    <property type="nucleotide sequence ID" value="NZ_BAAAOP010000012.1"/>
</dbReference>
<dbReference type="PANTHER" id="PTHR33164">
    <property type="entry name" value="TRANSCRIPTIONAL REGULATOR, MARR FAMILY"/>
    <property type="match status" value="1"/>
</dbReference>
<dbReference type="EMBL" id="BAAAOP010000012">
    <property type="protein sequence ID" value="GAA2190100.1"/>
    <property type="molecule type" value="Genomic_DNA"/>
</dbReference>
<dbReference type="InterPro" id="IPR036388">
    <property type="entry name" value="WH-like_DNA-bd_sf"/>
</dbReference>
<dbReference type="InterPro" id="IPR023187">
    <property type="entry name" value="Tscrpt_reg_MarR-type_CS"/>
</dbReference>
<evidence type="ECO:0000259" key="4">
    <source>
        <dbReference type="PROSITE" id="PS50995"/>
    </source>
</evidence>
<evidence type="ECO:0000256" key="2">
    <source>
        <dbReference type="ARBA" id="ARBA00023125"/>
    </source>
</evidence>
<name>A0ABP5N030_9MICO</name>
<dbReference type="PROSITE" id="PS01117">
    <property type="entry name" value="HTH_MARR_1"/>
    <property type="match status" value="1"/>
</dbReference>
<keyword evidence="1" id="KW-0805">Transcription regulation</keyword>
<dbReference type="Gene3D" id="1.10.10.10">
    <property type="entry name" value="Winged helix-like DNA-binding domain superfamily/Winged helix DNA-binding domain"/>
    <property type="match status" value="1"/>
</dbReference>
<proteinExistence type="predicted"/>
<reference evidence="6" key="1">
    <citation type="journal article" date="2019" name="Int. J. Syst. Evol. Microbiol.">
        <title>The Global Catalogue of Microorganisms (GCM) 10K type strain sequencing project: providing services to taxonomists for standard genome sequencing and annotation.</title>
        <authorList>
            <consortium name="The Broad Institute Genomics Platform"/>
            <consortium name="The Broad Institute Genome Sequencing Center for Infectious Disease"/>
            <person name="Wu L."/>
            <person name="Ma J."/>
        </authorList>
    </citation>
    <scope>NUCLEOTIDE SEQUENCE [LARGE SCALE GENOMIC DNA]</scope>
    <source>
        <strain evidence="6">JCM 14919</strain>
    </source>
</reference>
<dbReference type="InterPro" id="IPR036390">
    <property type="entry name" value="WH_DNA-bd_sf"/>
</dbReference>
<dbReference type="PRINTS" id="PR00598">
    <property type="entry name" value="HTHMARR"/>
</dbReference>